<accession>A0A9N9E7R2</accession>
<reference evidence="2" key="1">
    <citation type="submission" date="2021-06" db="EMBL/GenBank/DDBJ databases">
        <authorList>
            <person name="Kallberg Y."/>
            <person name="Tangrot J."/>
            <person name="Rosling A."/>
        </authorList>
    </citation>
    <scope>NUCLEOTIDE SEQUENCE</scope>
    <source>
        <strain evidence="2">MA453B</strain>
    </source>
</reference>
<feature type="region of interest" description="Disordered" evidence="1">
    <location>
        <begin position="32"/>
        <end position="100"/>
    </location>
</feature>
<dbReference type="AlphaFoldDB" id="A0A9N9E7R2"/>
<proteinExistence type="predicted"/>
<organism evidence="2 3">
    <name type="scientific">Dentiscutata erythropus</name>
    <dbReference type="NCBI Taxonomy" id="1348616"/>
    <lineage>
        <taxon>Eukaryota</taxon>
        <taxon>Fungi</taxon>
        <taxon>Fungi incertae sedis</taxon>
        <taxon>Mucoromycota</taxon>
        <taxon>Glomeromycotina</taxon>
        <taxon>Glomeromycetes</taxon>
        <taxon>Diversisporales</taxon>
        <taxon>Gigasporaceae</taxon>
        <taxon>Dentiscutata</taxon>
    </lineage>
</organism>
<protein>
    <submittedName>
        <fullName evidence="2">21583_t:CDS:1</fullName>
    </submittedName>
</protein>
<sequence length="100" mass="11232">MFLTITTLTALTPVFIAPVLIATFEKYIKIKERRQQSKQSNENADQNFEDSNTSAVTRGVHDNNNSSTDGQPPTKPILTTETEPISKLTSSNYTEEERLK</sequence>
<gene>
    <name evidence="2" type="ORF">DERYTH_LOCUS10957</name>
</gene>
<comment type="caution">
    <text evidence="2">The sequence shown here is derived from an EMBL/GenBank/DDBJ whole genome shotgun (WGS) entry which is preliminary data.</text>
</comment>
<evidence type="ECO:0000313" key="2">
    <source>
        <dbReference type="EMBL" id="CAG8665869.1"/>
    </source>
</evidence>
<evidence type="ECO:0000256" key="1">
    <source>
        <dbReference type="SAM" id="MobiDB-lite"/>
    </source>
</evidence>
<feature type="compositionally biased region" description="Polar residues" evidence="1">
    <location>
        <begin position="37"/>
        <end position="93"/>
    </location>
</feature>
<keyword evidence="3" id="KW-1185">Reference proteome</keyword>
<dbReference type="EMBL" id="CAJVPY010006604">
    <property type="protein sequence ID" value="CAG8665869.1"/>
    <property type="molecule type" value="Genomic_DNA"/>
</dbReference>
<dbReference type="Proteomes" id="UP000789405">
    <property type="component" value="Unassembled WGS sequence"/>
</dbReference>
<feature type="non-terminal residue" evidence="2">
    <location>
        <position position="100"/>
    </location>
</feature>
<name>A0A9N9E7R2_9GLOM</name>
<evidence type="ECO:0000313" key="3">
    <source>
        <dbReference type="Proteomes" id="UP000789405"/>
    </source>
</evidence>
<dbReference type="OrthoDB" id="10282836at2759"/>